<sequence>MNNTIITNSISKSFTYEQYRLKIKNLLDERKSTGLEQSEILLEYSLLNDKRMDRLDKTLKVTDETLNSLSQLNKPFTFLVISEGWCGDAAQIVPVLNKIASASTKINLKIVFRDENEELMNQFLTDGSKSIPKTILLDANNQVITSWGPRPSIATKMVLDYKEKNGVIDDEFKKNLQLWYNKDKGNSTQNDIIKLLKAS</sequence>
<dbReference type="RefSeq" id="WP_386781258.1">
    <property type="nucleotide sequence ID" value="NZ_JBHTIC010000002.1"/>
</dbReference>
<gene>
    <name evidence="1" type="ORF">ACFQZW_00285</name>
</gene>
<reference evidence="2" key="1">
    <citation type="journal article" date="2019" name="Int. J. Syst. Evol. Microbiol.">
        <title>The Global Catalogue of Microorganisms (GCM) 10K type strain sequencing project: providing services to taxonomists for standard genome sequencing and annotation.</title>
        <authorList>
            <consortium name="The Broad Institute Genomics Platform"/>
            <consortium name="The Broad Institute Genome Sequencing Center for Infectious Disease"/>
            <person name="Wu L."/>
            <person name="Ma J."/>
        </authorList>
    </citation>
    <scope>NUCLEOTIDE SEQUENCE [LARGE SCALE GENOMIC DNA]</scope>
    <source>
        <strain evidence="2">CCUG 60022</strain>
    </source>
</reference>
<dbReference type="Gene3D" id="3.40.30.10">
    <property type="entry name" value="Glutaredoxin"/>
    <property type="match status" value="1"/>
</dbReference>
<comment type="caution">
    <text evidence="1">The sequence shown here is derived from an EMBL/GenBank/DDBJ whole genome shotgun (WGS) entry which is preliminary data.</text>
</comment>
<dbReference type="InterPro" id="IPR036249">
    <property type="entry name" value="Thioredoxin-like_sf"/>
</dbReference>
<evidence type="ECO:0000313" key="2">
    <source>
        <dbReference type="Proteomes" id="UP001597032"/>
    </source>
</evidence>
<dbReference type="EMBL" id="JBHTIC010000002">
    <property type="protein sequence ID" value="MFD0760512.1"/>
    <property type="molecule type" value="Genomic_DNA"/>
</dbReference>
<keyword evidence="2" id="KW-1185">Reference proteome</keyword>
<dbReference type="Proteomes" id="UP001597032">
    <property type="component" value="Unassembled WGS sequence"/>
</dbReference>
<dbReference type="SUPFAM" id="SSF52833">
    <property type="entry name" value="Thioredoxin-like"/>
    <property type="match status" value="1"/>
</dbReference>
<evidence type="ECO:0000313" key="1">
    <source>
        <dbReference type="EMBL" id="MFD0760512.1"/>
    </source>
</evidence>
<dbReference type="Pfam" id="PF14595">
    <property type="entry name" value="Thioredoxin_9"/>
    <property type="match status" value="1"/>
</dbReference>
<name>A0ABW2Z4C2_9FLAO</name>
<protein>
    <submittedName>
        <fullName evidence="1">Thioredoxin family protein</fullName>
    </submittedName>
</protein>
<proteinExistence type="predicted"/>
<organism evidence="1 2">
    <name type="scientific">Lutibacter aestuarii</name>
    <dbReference type="NCBI Taxonomy" id="861111"/>
    <lineage>
        <taxon>Bacteria</taxon>
        <taxon>Pseudomonadati</taxon>
        <taxon>Bacteroidota</taxon>
        <taxon>Flavobacteriia</taxon>
        <taxon>Flavobacteriales</taxon>
        <taxon>Flavobacteriaceae</taxon>
        <taxon>Lutibacter</taxon>
    </lineage>
</organism>
<accession>A0ABW2Z4C2</accession>